<dbReference type="InterPro" id="IPR007685">
    <property type="entry name" value="RelA_SpoT"/>
</dbReference>
<name>A0A521G036_9BACT</name>
<dbReference type="InterPro" id="IPR043519">
    <property type="entry name" value="NT_sf"/>
</dbReference>
<dbReference type="PROSITE" id="PS51880">
    <property type="entry name" value="TGS"/>
    <property type="match status" value="1"/>
</dbReference>
<feature type="domain" description="ACT" evidence="2">
    <location>
        <begin position="651"/>
        <end position="723"/>
    </location>
</feature>
<dbReference type="PANTHER" id="PTHR21262">
    <property type="entry name" value="GUANOSINE-3',5'-BIS DIPHOSPHATE 3'-PYROPHOSPHOHYDROLASE"/>
    <property type="match status" value="1"/>
</dbReference>
<dbReference type="InterPro" id="IPR004811">
    <property type="entry name" value="RelA/Spo_fam"/>
</dbReference>
<dbReference type="Pfam" id="PF19296">
    <property type="entry name" value="RelA_AH_RIS"/>
    <property type="match status" value="1"/>
</dbReference>
<dbReference type="GO" id="GO:0016301">
    <property type="term" value="F:kinase activity"/>
    <property type="evidence" value="ECO:0007669"/>
    <property type="project" value="UniProtKB-KW"/>
</dbReference>
<dbReference type="Proteomes" id="UP000316238">
    <property type="component" value="Unassembled WGS sequence"/>
</dbReference>
<evidence type="ECO:0000259" key="2">
    <source>
        <dbReference type="PROSITE" id="PS51671"/>
    </source>
</evidence>
<dbReference type="AlphaFoldDB" id="A0A521G036"/>
<dbReference type="InterPro" id="IPR004095">
    <property type="entry name" value="TGS"/>
</dbReference>
<feature type="domain" description="TGS" evidence="3">
    <location>
        <begin position="385"/>
        <end position="447"/>
    </location>
</feature>
<comment type="function">
    <text evidence="1">In eubacteria ppGpp (guanosine 3'-diphosphate 5'-diphosphate) is a mediator of the stringent response that coordinates a variety of cellular activities in response to changes in nutritional abundance.</text>
</comment>
<dbReference type="Pfam" id="PF13291">
    <property type="entry name" value="ACT_4"/>
    <property type="match status" value="1"/>
</dbReference>
<dbReference type="InterPro" id="IPR045600">
    <property type="entry name" value="RelA/SpoT_AH_RIS"/>
</dbReference>
<dbReference type="InterPro" id="IPR012675">
    <property type="entry name" value="Beta-grasp_dom_sf"/>
</dbReference>
<comment type="similarity">
    <text evidence="1">Belongs to the relA/spoT family.</text>
</comment>
<dbReference type="SUPFAM" id="SSF109604">
    <property type="entry name" value="HD-domain/PDEase-like"/>
    <property type="match status" value="1"/>
</dbReference>
<gene>
    <name evidence="4" type="ORF">CDV28_12817</name>
</gene>
<comment type="caution">
    <text evidence="4">The sequence shown here is derived from an EMBL/GenBank/DDBJ whole genome shotgun (WGS) entry which is preliminary data.</text>
</comment>
<dbReference type="FunFam" id="3.10.20.30:FF:000002">
    <property type="entry name" value="GTP pyrophosphokinase (RelA/SpoT)"/>
    <property type="match status" value="1"/>
</dbReference>
<evidence type="ECO:0000256" key="1">
    <source>
        <dbReference type="RuleBase" id="RU003847"/>
    </source>
</evidence>
<dbReference type="Pfam" id="PF13328">
    <property type="entry name" value="HD_4"/>
    <property type="match status" value="1"/>
</dbReference>
<dbReference type="Pfam" id="PF02824">
    <property type="entry name" value="TGS"/>
    <property type="match status" value="1"/>
</dbReference>
<dbReference type="InterPro" id="IPR033655">
    <property type="entry name" value="TGS_RelA/SpoT"/>
</dbReference>
<dbReference type="EMBL" id="NQJD01000028">
    <property type="protein sequence ID" value="TAA74383.1"/>
    <property type="molecule type" value="Genomic_DNA"/>
</dbReference>
<dbReference type="CDD" id="cd01668">
    <property type="entry name" value="TGS_RSH"/>
    <property type="match status" value="1"/>
</dbReference>
<dbReference type="InterPro" id="IPR045865">
    <property type="entry name" value="ACT-like_dom_sf"/>
</dbReference>
<keyword evidence="5" id="KW-1185">Reference proteome</keyword>
<evidence type="ECO:0000313" key="5">
    <source>
        <dbReference type="Proteomes" id="UP000316238"/>
    </source>
</evidence>
<dbReference type="EC" id="2.7.6.5" evidence="4"/>
<proteinExistence type="inferred from homology"/>
<dbReference type="CDD" id="cd04876">
    <property type="entry name" value="ACT_RelA-SpoT"/>
    <property type="match status" value="1"/>
</dbReference>
<dbReference type="Gene3D" id="3.30.460.10">
    <property type="entry name" value="Beta Polymerase, domain 2"/>
    <property type="match status" value="1"/>
</dbReference>
<dbReference type="Pfam" id="PF04607">
    <property type="entry name" value="RelA_SpoT"/>
    <property type="match status" value="1"/>
</dbReference>
<dbReference type="SMART" id="SM00954">
    <property type="entry name" value="RelA_SpoT"/>
    <property type="match status" value="1"/>
</dbReference>
<dbReference type="GO" id="GO:0008728">
    <property type="term" value="F:GTP diphosphokinase activity"/>
    <property type="evidence" value="ECO:0007669"/>
    <property type="project" value="UniProtKB-EC"/>
</dbReference>
<dbReference type="PROSITE" id="PS51671">
    <property type="entry name" value="ACT"/>
    <property type="match status" value="1"/>
</dbReference>
<keyword evidence="4" id="KW-0808">Transferase</keyword>
<dbReference type="NCBIfam" id="TIGR00691">
    <property type="entry name" value="spoT_relA"/>
    <property type="match status" value="1"/>
</dbReference>
<sequence>MPEFNALLAIARSYLQDVDLTPLEKAYQFACERHGRNSHVSGELYVQHLLDVATTIASMKLDVVTITAGLLHGVVRHGVATQEELVKCFGAEVANIVSGATRITTVRYDSSLTHQAENIRRLFLAMGADIRVLLLRLADRLHDMLGLHHAEEEQRRLVARETMDLYAPLASRLGIDWLKRQLEDLSFQYLFPAEYESLTKHLDSTLGEREKYVEEVRAILREKLKAAGITPLRVLGRPKHLYSIYKKLVVQGIPVEQVYDKVAFRIIVSTVRECYEALGTIHGSWTPIPGRIKDFISAPKSNNYQSMHTTVAGPGGHFMEIQIRTQEMDEVAQEGVAAHWAYKEGQKINRNDARLFQELKKLVQGMQEVEDPVEFLDTVRGELYDPDVYALTPTGEVRELPRGSTPIDFAYAIHTSVGDRCTGARVNGRLVPLKHELQNGDVVEIITSKEPHPKQAWLQMVKTSRARAKIKQWLRKEEKERALELGREVCERALKVHDTSLKKLVKSGQLRELLTKLKAASLDDMLTKVGEGTVTLQQIERALLPDEVVRQEEEKRHEEELLAKTAETAQSKPVPAGGRGVVQVDGLDDLLIKISQCCRPVPGDAIIGYITMGSGVAVHKAQCHNLLSAEPERLLEVRWSGGTTQGPHRTELFLRAEDRRNLLADISAAISSDDANIIEMNSRTGSDHIAEFRVMVEINDLHHLQLLQTHLRQLPNMIEVRRR</sequence>
<dbReference type="GO" id="GO:0015949">
    <property type="term" value="P:nucleobase-containing small molecule interconversion"/>
    <property type="evidence" value="ECO:0007669"/>
    <property type="project" value="UniProtKB-ARBA"/>
</dbReference>
<dbReference type="SUPFAM" id="SSF55021">
    <property type="entry name" value="ACT-like"/>
    <property type="match status" value="1"/>
</dbReference>
<evidence type="ECO:0000313" key="4">
    <source>
        <dbReference type="EMBL" id="TAA74383.1"/>
    </source>
</evidence>
<evidence type="ECO:0000259" key="3">
    <source>
        <dbReference type="PROSITE" id="PS51880"/>
    </source>
</evidence>
<dbReference type="GO" id="GO:0015969">
    <property type="term" value="P:guanosine tetraphosphate metabolic process"/>
    <property type="evidence" value="ECO:0007669"/>
    <property type="project" value="InterPro"/>
</dbReference>
<dbReference type="SUPFAM" id="SSF81301">
    <property type="entry name" value="Nucleotidyltransferase"/>
    <property type="match status" value="1"/>
</dbReference>
<dbReference type="SUPFAM" id="SSF81271">
    <property type="entry name" value="TGS-like"/>
    <property type="match status" value="1"/>
</dbReference>
<dbReference type="GO" id="GO:0005886">
    <property type="term" value="C:plasma membrane"/>
    <property type="evidence" value="ECO:0007669"/>
    <property type="project" value="TreeGrafter"/>
</dbReference>
<dbReference type="InterPro" id="IPR012676">
    <property type="entry name" value="TGS-like"/>
</dbReference>
<dbReference type="FunFam" id="3.30.460.10:FF:000001">
    <property type="entry name" value="GTP pyrophosphokinase RelA"/>
    <property type="match status" value="1"/>
</dbReference>
<dbReference type="CDD" id="cd05399">
    <property type="entry name" value="NT_Rel-Spo_like"/>
    <property type="match status" value="1"/>
</dbReference>
<dbReference type="Gene3D" id="3.10.20.30">
    <property type="match status" value="1"/>
</dbReference>
<dbReference type="InterPro" id="IPR002912">
    <property type="entry name" value="ACT_dom"/>
</dbReference>
<dbReference type="Gene3D" id="3.30.70.260">
    <property type="match status" value="1"/>
</dbReference>
<dbReference type="FunFam" id="1.10.3210.10:FF:000001">
    <property type="entry name" value="GTP pyrophosphokinase RelA"/>
    <property type="match status" value="1"/>
</dbReference>
<dbReference type="PANTHER" id="PTHR21262:SF31">
    <property type="entry name" value="GTP PYROPHOSPHOKINASE"/>
    <property type="match status" value="1"/>
</dbReference>
<accession>A0A521G036</accession>
<protein>
    <submittedName>
        <fullName evidence="4">GTP pyrophosphokinase</fullName>
        <ecNumber evidence="4">2.7.6.5</ecNumber>
    </submittedName>
</protein>
<reference evidence="4" key="1">
    <citation type="submission" date="2017-07" db="EMBL/GenBank/DDBJ databases">
        <title>The cable genome - Insights into the physiology and evolution of filamentous bacteria capable of sulfide oxidation via long distance electron transfer.</title>
        <authorList>
            <person name="Thorup C."/>
            <person name="Bjerg J.T."/>
            <person name="Schreiber L."/>
            <person name="Nielsen L.P."/>
            <person name="Kjeldsen K.U."/>
            <person name="Boesen T."/>
            <person name="Boggild A."/>
            <person name="Meysman F."/>
            <person name="Geelhoed J."/>
            <person name="Schramm A."/>
        </authorList>
    </citation>
    <scope>NUCLEOTIDE SEQUENCE [LARGE SCALE GENOMIC DNA]</scope>
    <source>
        <strain evidence="4">GS</strain>
    </source>
</reference>
<organism evidence="4 5">
    <name type="scientific">Candidatus Electronema aureum</name>
    <dbReference type="NCBI Taxonomy" id="2005002"/>
    <lineage>
        <taxon>Bacteria</taxon>
        <taxon>Pseudomonadati</taxon>
        <taxon>Thermodesulfobacteriota</taxon>
        <taxon>Desulfobulbia</taxon>
        <taxon>Desulfobulbales</taxon>
        <taxon>Desulfobulbaceae</taxon>
        <taxon>Candidatus Electronema</taxon>
    </lineage>
</organism>
<dbReference type="Gene3D" id="1.10.3210.10">
    <property type="entry name" value="Hypothetical protein af1432"/>
    <property type="match status" value="1"/>
</dbReference>